<protein>
    <recommendedName>
        <fullName evidence="2">RNase H type-1 domain-containing protein</fullName>
    </recommendedName>
</protein>
<dbReference type="InterPro" id="IPR002156">
    <property type="entry name" value="RNaseH_domain"/>
</dbReference>
<dbReference type="GO" id="GO:0003676">
    <property type="term" value="F:nucleic acid binding"/>
    <property type="evidence" value="ECO:0007669"/>
    <property type="project" value="InterPro"/>
</dbReference>
<keyword evidence="1" id="KW-0732">Signal</keyword>
<comment type="caution">
    <text evidence="3">The sequence shown here is derived from an EMBL/GenBank/DDBJ whole genome shotgun (WGS) entry which is preliminary data.</text>
</comment>
<accession>A0A498HRE8</accession>
<feature type="domain" description="RNase H type-1" evidence="2">
    <location>
        <begin position="11"/>
        <end position="89"/>
    </location>
</feature>
<evidence type="ECO:0000313" key="4">
    <source>
        <dbReference type="Proteomes" id="UP000290289"/>
    </source>
</evidence>
<feature type="signal peptide" evidence="1">
    <location>
        <begin position="1"/>
        <end position="17"/>
    </location>
</feature>
<organism evidence="3 4">
    <name type="scientific">Malus domestica</name>
    <name type="common">Apple</name>
    <name type="synonym">Pyrus malus</name>
    <dbReference type="NCBI Taxonomy" id="3750"/>
    <lineage>
        <taxon>Eukaryota</taxon>
        <taxon>Viridiplantae</taxon>
        <taxon>Streptophyta</taxon>
        <taxon>Embryophyta</taxon>
        <taxon>Tracheophyta</taxon>
        <taxon>Spermatophyta</taxon>
        <taxon>Magnoliopsida</taxon>
        <taxon>eudicotyledons</taxon>
        <taxon>Gunneridae</taxon>
        <taxon>Pentapetalae</taxon>
        <taxon>rosids</taxon>
        <taxon>fabids</taxon>
        <taxon>Rosales</taxon>
        <taxon>Rosaceae</taxon>
        <taxon>Amygdaloideae</taxon>
        <taxon>Maleae</taxon>
        <taxon>Malus</taxon>
    </lineage>
</organism>
<dbReference type="Pfam" id="PF13456">
    <property type="entry name" value="RVT_3"/>
    <property type="match status" value="1"/>
</dbReference>
<gene>
    <name evidence="3" type="ORF">DVH24_018778</name>
</gene>
<sequence length="117" mass="12981">MTSITLPFLIEAMAARAWLLVARQRGFQNLILECDSLQIMAALWDTSPFLSEVGNVVENSCVLMALIPGASYTHVCRQANGIAHRLAHATLRADSSCYWFEEPPDLILDLLFEESGL</sequence>
<evidence type="ECO:0000256" key="1">
    <source>
        <dbReference type="SAM" id="SignalP"/>
    </source>
</evidence>
<dbReference type="PANTHER" id="PTHR47723">
    <property type="entry name" value="OS05G0353850 PROTEIN"/>
    <property type="match status" value="1"/>
</dbReference>
<dbReference type="Proteomes" id="UP000290289">
    <property type="component" value="Chromosome 16"/>
</dbReference>
<dbReference type="GO" id="GO:0004523">
    <property type="term" value="F:RNA-DNA hybrid ribonuclease activity"/>
    <property type="evidence" value="ECO:0007669"/>
    <property type="project" value="InterPro"/>
</dbReference>
<dbReference type="PANTHER" id="PTHR47723:SF19">
    <property type="entry name" value="POLYNUCLEOTIDYL TRANSFERASE, RIBONUCLEASE H-LIKE SUPERFAMILY PROTEIN"/>
    <property type="match status" value="1"/>
</dbReference>
<dbReference type="EMBL" id="RDQH01000342">
    <property type="protein sequence ID" value="RXH71423.1"/>
    <property type="molecule type" value="Genomic_DNA"/>
</dbReference>
<dbReference type="CDD" id="cd06222">
    <property type="entry name" value="RNase_H_like"/>
    <property type="match status" value="1"/>
</dbReference>
<evidence type="ECO:0000313" key="3">
    <source>
        <dbReference type="EMBL" id="RXH71423.1"/>
    </source>
</evidence>
<name>A0A498HRE8_MALDO</name>
<keyword evidence="4" id="KW-1185">Reference proteome</keyword>
<dbReference type="InterPro" id="IPR053151">
    <property type="entry name" value="RNase_H-like"/>
</dbReference>
<reference evidence="3 4" key="1">
    <citation type="submission" date="2018-10" db="EMBL/GenBank/DDBJ databases">
        <title>A high-quality apple genome assembly.</title>
        <authorList>
            <person name="Hu J."/>
        </authorList>
    </citation>
    <scope>NUCLEOTIDE SEQUENCE [LARGE SCALE GENOMIC DNA]</scope>
    <source>
        <strain evidence="4">cv. HFTH1</strain>
        <tissue evidence="3">Young leaf</tissue>
    </source>
</reference>
<dbReference type="AlphaFoldDB" id="A0A498HRE8"/>
<dbReference type="InterPro" id="IPR044730">
    <property type="entry name" value="RNase_H-like_dom_plant"/>
</dbReference>
<proteinExistence type="predicted"/>
<evidence type="ECO:0000259" key="2">
    <source>
        <dbReference type="Pfam" id="PF13456"/>
    </source>
</evidence>
<feature type="chain" id="PRO_5019841355" description="RNase H type-1 domain-containing protein" evidence="1">
    <location>
        <begin position="18"/>
        <end position="117"/>
    </location>
</feature>